<feature type="domain" description="Transcriptional repressor PaaX-like central Cas2-like" evidence="2">
    <location>
        <begin position="87"/>
        <end position="165"/>
    </location>
</feature>
<evidence type="ECO:0000313" key="4">
    <source>
        <dbReference type="Proteomes" id="UP000034213"/>
    </source>
</evidence>
<dbReference type="STRING" id="1618369.UV54_C0018G0007"/>
<organism evidence="3 4">
    <name type="scientific">Candidatus Beckwithbacteria bacterium GW2011_GWA2_43_10</name>
    <dbReference type="NCBI Taxonomy" id="1618369"/>
    <lineage>
        <taxon>Bacteria</taxon>
        <taxon>Candidatus Beckwithiibacteriota</taxon>
    </lineage>
</organism>
<dbReference type="EMBL" id="LCEW01000018">
    <property type="protein sequence ID" value="KKS80037.1"/>
    <property type="molecule type" value="Genomic_DNA"/>
</dbReference>
<proteinExistence type="predicted"/>
<dbReference type="Proteomes" id="UP000034213">
    <property type="component" value="Unassembled WGS sequence"/>
</dbReference>
<reference evidence="3 4" key="1">
    <citation type="journal article" date="2015" name="Nature">
        <title>rRNA introns, odd ribosomes, and small enigmatic genomes across a large radiation of phyla.</title>
        <authorList>
            <person name="Brown C.T."/>
            <person name="Hug L.A."/>
            <person name="Thomas B.C."/>
            <person name="Sharon I."/>
            <person name="Castelle C.J."/>
            <person name="Singh A."/>
            <person name="Wilkins M.J."/>
            <person name="Williams K.H."/>
            <person name="Banfield J.F."/>
        </authorList>
    </citation>
    <scope>NUCLEOTIDE SEQUENCE [LARGE SCALE GENOMIC DNA]</scope>
</reference>
<dbReference type="PANTHER" id="PTHR30319">
    <property type="entry name" value="PHENYLACETIC ACID REGULATOR-RELATED TRANSCRIPTIONAL REPRESSOR"/>
    <property type="match status" value="1"/>
</dbReference>
<evidence type="ECO:0000259" key="1">
    <source>
        <dbReference type="Pfam" id="PF08223"/>
    </source>
</evidence>
<protein>
    <submittedName>
        <fullName evidence="3">Transcriptional regulator, PaaX family</fullName>
    </submittedName>
</protein>
<feature type="domain" description="Transcriptional repressor PaaX-like C-terminal" evidence="1">
    <location>
        <begin position="172"/>
        <end position="238"/>
    </location>
</feature>
<dbReference type="GO" id="GO:0006351">
    <property type="term" value="P:DNA-templated transcription"/>
    <property type="evidence" value="ECO:0007669"/>
    <property type="project" value="InterPro"/>
</dbReference>
<comment type="caution">
    <text evidence="3">The sequence shown here is derived from an EMBL/GenBank/DDBJ whole genome shotgun (WGS) entry which is preliminary data.</text>
</comment>
<gene>
    <name evidence="3" type="ORF">UV54_C0018G0007</name>
</gene>
<dbReference type="Gene3D" id="3.30.70.2650">
    <property type="match status" value="1"/>
</dbReference>
<dbReference type="Pfam" id="PF08223">
    <property type="entry name" value="PaaX_C"/>
    <property type="match status" value="1"/>
</dbReference>
<sequence length="247" mass="29380">MKIRMRDRILWGLAIGGDFTRAYDSNKLFLWTPPGYTRKKYRQLTARMVREGYVQQVLVEGRSHFRLTGLGRKQLIKNKPVLKQLEQEWDGFWRIVIFDIAEAQRKLRDLLRRQLMKMSFGALQNSTYISCYDYSQEFLEWLEVKGLKGKVLLLESKQKYLGEPKLLAEKVWGLKAIGTRYKQVIDRVVTRFGIKEASKREEFLKKIYRDYLEIIIIDPLLPKSLLAEDWNREKARKYLLRAGVLRE</sequence>
<accession>A0A0G1C377</accession>
<dbReference type="PIRSF" id="PIRSF020623">
    <property type="entry name" value="PaaX"/>
    <property type="match status" value="1"/>
</dbReference>
<dbReference type="InterPro" id="IPR048846">
    <property type="entry name" value="PaaX-like_central"/>
</dbReference>
<dbReference type="InterPro" id="IPR013225">
    <property type="entry name" value="PaaX_C"/>
</dbReference>
<evidence type="ECO:0000313" key="3">
    <source>
        <dbReference type="EMBL" id="KKS80037.1"/>
    </source>
</evidence>
<dbReference type="InterPro" id="IPR011965">
    <property type="entry name" value="PaaX_trns_reg"/>
</dbReference>
<name>A0A0G1C377_9BACT</name>
<dbReference type="AlphaFoldDB" id="A0A0G1C377"/>
<dbReference type="PANTHER" id="PTHR30319:SF1">
    <property type="entry name" value="TRANSCRIPTIONAL REPRESSOR PAAX"/>
    <property type="match status" value="1"/>
</dbReference>
<evidence type="ECO:0000259" key="2">
    <source>
        <dbReference type="Pfam" id="PF20803"/>
    </source>
</evidence>
<dbReference type="Pfam" id="PF20803">
    <property type="entry name" value="PaaX_M"/>
    <property type="match status" value="1"/>
</dbReference>